<accession>A0A0N0E7Y1</accession>
<dbReference type="Pfam" id="PF05437">
    <property type="entry name" value="AzlD"/>
    <property type="match status" value="1"/>
</dbReference>
<dbReference type="RefSeq" id="WP_053998648.1">
    <property type="nucleotide sequence ID" value="NZ_JXMU01000009.1"/>
</dbReference>
<dbReference type="PATRIC" id="fig|1514904.3.peg.3438"/>
<keyword evidence="3" id="KW-1185">Reference proteome</keyword>
<comment type="caution">
    <text evidence="2">The sequence shown here is derived from an EMBL/GenBank/DDBJ whole genome shotgun (WGS) entry which is preliminary data.</text>
</comment>
<evidence type="ECO:0000313" key="3">
    <source>
        <dbReference type="Proteomes" id="UP000038011"/>
    </source>
</evidence>
<dbReference type="InterPro" id="IPR008407">
    <property type="entry name" value="Brnchd-chn_aa_trnsp_AzlD"/>
</dbReference>
<reference evidence="2 3" key="1">
    <citation type="submission" date="2015-01" db="EMBL/GenBank/DDBJ databases">
        <title>Ahrensia donghaiensis sp. nov., a novel dimethylsulphoniopropionate-cleavage bacterium isolated from seawater and emended descriptions of the genus Ahrensia and Ahrensia kielensis.</title>
        <authorList>
            <person name="Liu J."/>
        </authorList>
    </citation>
    <scope>NUCLEOTIDE SEQUENCE [LARGE SCALE GENOMIC DNA]</scope>
    <source>
        <strain evidence="2 3">LZD062</strain>
    </source>
</reference>
<keyword evidence="1" id="KW-0472">Membrane</keyword>
<dbReference type="Proteomes" id="UP000038011">
    <property type="component" value="Unassembled WGS sequence"/>
</dbReference>
<evidence type="ECO:0000313" key="2">
    <source>
        <dbReference type="EMBL" id="KPB01622.1"/>
    </source>
</evidence>
<keyword evidence="1" id="KW-1133">Transmembrane helix</keyword>
<feature type="transmembrane region" description="Helical" evidence="1">
    <location>
        <begin position="44"/>
        <end position="64"/>
    </location>
</feature>
<feature type="transmembrane region" description="Helical" evidence="1">
    <location>
        <begin position="99"/>
        <end position="115"/>
    </location>
</feature>
<name>A0A0N0E7Y1_9HYPH</name>
<gene>
    <name evidence="2" type="ORF">SU32_07010</name>
</gene>
<sequence length="116" mass="12602">MTFDAIDSWWWPLAFILIAGWLATDMWRWLGVLMGNRIDETSEILVYIRSVATALVAAVIAQLIIFPSGTLSETPVLLRIAAALTGFSTYIFIGRHVGLGVLAALVVLSAGIVLDI</sequence>
<dbReference type="STRING" id="1514904.SU32_07010"/>
<protein>
    <submittedName>
        <fullName evidence="2">Branched-chain amino acid transport</fullName>
    </submittedName>
</protein>
<keyword evidence="1" id="KW-0812">Transmembrane</keyword>
<proteinExistence type="predicted"/>
<evidence type="ECO:0000256" key="1">
    <source>
        <dbReference type="SAM" id="Phobius"/>
    </source>
</evidence>
<dbReference type="AlphaFoldDB" id="A0A0N0E7Y1"/>
<dbReference type="EMBL" id="JXMU01000009">
    <property type="protein sequence ID" value="KPB01622.1"/>
    <property type="molecule type" value="Genomic_DNA"/>
</dbReference>
<feature type="transmembrane region" description="Helical" evidence="1">
    <location>
        <begin position="7"/>
        <end position="24"/>
    </location>
</feature>
<dbReference type="OrthoDB" id="7855510at2"/>
<organism evidence="2 3">
    <name type="scientific">Ahrensia marina</name>
    <dbReference type="NCBI Taxonomy" id="1514904"/>
    <lineage>
        <taxon>Bacteria</taxon>
        <taxon>Pseudomonadati</taxon>
        <taxon>Pseudomonadota</taxon>
        <taxon>Alphaproteobacteria</taxon>
        <taxon>Hyphomicrobiales</taxon>
        <taxon>Ahrensiaceae</taxon>
        <taxon>Ahrensia</taxon>
    </lineage>
</organism>